<organism evidence="1 2">
    <name type="scientific">Liparis tanakae</name>
    <name type="common">Tanaka's snailfish</name>
    <dbReference type="NCBI Taxonomy" id="230148"/>
    <lineage>
        <taxon>Eukaryota</taxon>
        <taxon>Metazoa</taxon>
        <taxon>Chordata</taxon>
        <taxon>Craniata</taxon>
        <taxon>Vertebrata</taxon>
        <taxon>Euteleostomi</taxon>
        <taxon>Actinopterygii</taxon>
        <taxon>Neopterygii</taxon>
        <taxon>Teleostei</taxon>
        <taxon>Neoteleostei</taxon>
        <taxon>Acanthomorphata</taxon>
        <taxon>Eupercaria</taxon>
        <taxon>Perciformes</taxon>
        <taxon>Cottioidei</taxon>
        <taxon>Cottales</taxon>
        <taxon>Liparidae</taxon>
        <taxon>Liparis</taxon>
    </lineage>
</organism>
<gene>
    <name evidence="1" type="ORF">EYF80_003401</name>
</gene>
<dbReference type="AlphaFoldDB" id="A0A4Z2J803"/>
<proteinExistence type="predicted"/>
<sequence length="157" mass="17664">MKVLRSDSSRLNTVDLHLASCDLKEDPAYLDGENHLLSRTGTDADVTFEVIGDVAPSLNAALCNVIADFYDLMTQIDSYCKPVADPERQPGGGDPSVDKEDLTLLQIIQRKQAEHRRIINRTDADIKPMQALTLLKYRKRLLIDGEHRKHEEVLLVL</sequence>
<comment type="caution">
    <text evidence="1">The sequence shown here is derived from an EMBL/GenBank/DDBJ whole genome shotgun (WGS) entry which is preliminary data.</text>
</comment>
<dbReference type="Proteomes" id="UP000314294">
    <property type="component" value="Unassembled WGS sequence"/>
</dbReference>
<reference evidence="1 2" key="1">
    <citation type="submission" date="2019-03" db="EMBL/GenBank/DDBJ databases">
        <title>First draft genome of Liparis tanakae, snailfish: a comprehensive survey of snailfish specific genes.</title>
        <authorList>
            <person name="Kim W."/>
            <person name="Song I."/>
            <person name="Jeong J.-H."/>
            <person name="Kim D."/>
            <person name="Kim S."/>
            <person name="Ryu S."/>
            <person name="Song J.Y."/>
            <person name="Lee S.K."/>
        </authorList>
    </citation>
    <scope>NUCLEOTIDE SEQUENCE [LARGE SCALE GENOMIC DNA]</scope>
    <source>
        <tissue evidence="1">Muscle</tissue>
    </source>
</reference>
<dbReference type="EMBL" id="SRLO01000016">
    <property type="protein sequence ID" value="TNN86316.1"/>
    <property type="molecule type" value="Genomic_DNA"/>
</dbReference>
<protein>
    <submittedName>
        <fullName evidence="1">Uncharacterized protein</fullName>
    </submittedName>
</protein>
<evidence type="ECO:0000313" key="1">
    <source>
        <dbReference type="EMBL" id="TNN86316.1"/>
    </source>
</evidence>
<name>A0A4Z2J803_9TELE</name>
<keyword evidence="2" id="KW-1185">Reference proteome</keyword>
<accession>A0A4Z2J803</accession>
<evidence type="ECO:0000313" key="2">
    <source>
        <dbReference type="Proteomes" id="UP000314294"/>
    </source>
</evidence>